<sequence>MLGEGVDPQVSADVSAVCGAAAWWVGFFAIIRHRGVHHLTLQPEKPPVARTVRGVLHACWAFPLTVLYTAQVATTASPTVREFFSAYLRMQAEQLGQARDSFQTAITLVDHDDLRRRMIHVFDAALDITTVRAT</sequence>
<feature type="transmembrane region" description="Helical" evidence="1">
    <location>
        <begin position="12"/>
        <end position="31"/>
    </location>
</feature>
<gene>
    <name evidence="2" type="ORF">BG844_04660</name>
</gene>
<dbReference type="EMBL" id="MEIA01000056">
    <property type="protein sequence ID" value="OJF15397.1"/>
    <property type="molecule type" value="Genomic_DNA"/>
</dbReference>
<keyword evidence="1" id="KW-1133">Transmembrane helix</keyword>
<organism evidence="2 3">
    <name type="scientific">Couchioplanes caeruleus subsp. caeruleus</name>
    <dbReference type="NCBI Taxonomy" id="56427"/>
    <lineage>
        <taxon>Bacteria</taxon>
        <taxon>Bacillati</taxon>
        <taxon>Actinomycetota</taxon>
        <taxon>Actinomycetes</taxon>
        <taxon>Micromonosporales</taxon>
        <taxon>Micromonosporaceae</taxon>
        <taxon>Couchioplanes</taxon>
    </lineage>
</organism>
<comment type="caution">
    <text evidence="2">The sequence shown here is derived from an EMBL/GenBank/DDBJ whole genome shotgun (WGS) entry which is preliminary data.</text>
</comment>
<name>A0A1K0FRD3_9ACTN</name>
<accession>A0A1K0FRD3</accession>
<evidence type="ECO:0000313" key="3">
    <source>
        <dbReference type="Proteomes" id="UP000182486"/>
    </source>
</evidence>
<protein>
    <submittedName>
        <fullName evidence="2">Uncharacterized protein</fullName>
    </submittedName>
</protein>
<keyword evidence="3" id="KW-1185">Reference proteome</keyword>
<evidence type="ECO:0000256" key="1">
    <source>
        <dbReference type="SAM" id="Phobius"/>
    </source>
</evidence>
<dbReference type="Proteomes" id="UP000182486">
    <property type="component" value="Unassembled WGS sequence"/>
</dbReference>
<evidence type="ECO:0000313" key="2">
    <source>
        <dbReference type="EMBL" id="OJF15397.1"/>
    </source>
</evidence>
<keyword evidence="1" id="KW-0472">Membrane</keyword>
<keyword evidence="1" id="KW-0812">Transmembrane</keyword>
<proteinExistence type="predicted"/>
<dbReference type="AlphaFoldDB" id="A0A1K0FRD3"/>
<reference evidence="2 3" key="1">
    <citation type="submission" date="2016-09" db="EMBL/GenBank/DDBJ databases">
        <title>Couchioplanes caeruleus draft genome sequence.</title>
        <authorList>
            <person name="Sheehan J."/>
            <person name="Caffrey P."/>
        </authorList>
    </citation>
    <scope>NUCLEOTIDE SEQUENCE [LARGE SCALE GENOMIC DNA]</scope>
    <source>
        <strain evidence="2 3">DSM 43634</strain>
    </source>
</reference>